<name>A0A1I7LI05_9BACL</name>
<organism evidence="1 2">
    <name type="scientific">Alicyclobacillus macrosporangiidus</name>
    <dbReference type="NCBI Taxonomy" id="392015"/>
    <lineage>
        <taxon>Bacteria</taxon>
        <taxon>Bacillati</taxon>
        <taxon>Bacillota</taxon>
        <taxon>Bacilli</taxon>
        <taxon>Bacillales</taxon>
        <taxon>Alicyclobacillaceae</taxon>
        <taxon>Alicyclobacillus</taxon>
    </lineage>
</organism>
<keyword evidence="2" id="KW-1185">Reference proteome</keyword>
<dbReference type="InterPro" id="IPR035406">
    <property type="entry name" value="DUF5412"/>
</dbReference>
<dbReference type="Pfam" id="PF17428">
    <property type="entry name" value="DUF5412"/>
    <property type="match status" value="1"/>
</dbReference>
<sequence length="104" mass="12298">MSVFGVSIYYLFYSPNRFPHGTLMKSVESPDHQYKVNIYLTNGGATMDFGIRGELEEERTHYRRNIYWQYHEDKATVLWVNNNMVSINGHVLDVAKGQTYFWRP</sequence>
<evidence type="ECO:0000313" key="2">
    <source>
        <dbReference type="Proteomes" id="UP000183508"/>
    </source>
</evidence>
<dbReference type="Proteomes" id="UP000183508">
    <property type="component" value="Unassembled WGS sequence"/>
</dbReference>
<reference evidence="2" key="1">
    <citation type="submission" date="2016-10" db="EMBL/GenBank/DDBJ databases">
        <authorList>
            <person name="Varghese N."/>
        </authorList>
    </citation>
    <scope>NUCLEOTIDE SEQUENCE [LARGE SCALE GENOMIC DNA]</scope>
    <source>
        <strain evidence="2">DSM 17980</strain>
    </source>
</reference>
<accession>A0A1I7LI05</accession>
<protein>
    <submittedName>
        <fullName evidence="1">Uncharacterized protein</fullName>
    </submittedName>
</protein>
<proteinExistence type="predicted"/>
<evidence type="ECO:0000313" key="1">
    <source>
        <dbReference type="EMBL" id="SFV09315.1"/>
    </source>
</evidence>
<dbReference type="EMBL" id="FPBV01000055">
    <property type="protein sequence ID" value="SFV09315.1"/>
    <property type="molecule type" value="Genomic_DNA"/>
</dbReference>
<dbReference type="AlphaFoldDB" id="A0A1I7LI05"/>
<gene>
    <name evidence="1" type="ORF">SAMN05421543_1553</name>
</gene>